<evidence type="ECO:0000259" key="1">
    <source>
        <dbReference type="Pfam" id="PF00646"/>
    </source>
</evidence>
<sequence>CAKRGNNGMDRISLLINDKIRKTDNLDEYYTCILPIKYQGRKENYMDDSISELPNEILINVLSRLTMKEAVLASVLSITWRYLWKFFSGCLDFDDPLTMADLKYDLGMGTEALDVERNKFTSWVNFVLRSLQCRTIEGLRICFDVVCDDDIANWINFATERRVQKLELDFTKVQFGSRIRQYNFTSHLDSYSNFRSLTSLRLTCLDITGEAVENLLSNCPLLESLKVSGASLKLRRLELKYLSGFVDLEIDAANLISFEFFAYETTVSFVNVPNLAEVHIACTYSQYFMHNLNQFSSFLSQLRTLKLELQSVKVPEAVPYNIPIVFDLKHLELTIKVNDDDCFLPCAAFLKASPSLHRLTLKLFKVEPSSGFVRTVKDHPYVSLRDLSIREVELIGFMGLSTDTEFLICLIENAKQLDKVTHYPCPPFFLGKPIELCHRDTKEYQSIRKRAVEFAANYPQLDFVIP</sequence>
<evidence type="ECO:0000313" key="4">
    <source>
        <dbReference type="Proteomes" id="UP000027120"/>
    </source>
</evidence>
<dbReference type="EMBL" id="KK784909">
    <property type="protein sequence ID" value="KDO63979.1"/>
    <property type="molecule type" value="Genomic_DNA"/>
</dbReference>
<feature type="domain" description="At1g61320/AtMIF1 LRR" evidence="2">
    <location>
        <begin position="191"/>
        <end position="421"/>
    </location>
</feature>
<dbReference type="STRING" id="2711.A0A067F9A3"/>
<dbReference type="InterPro" id="IPR036047">
    <property type="entry name" value="F-box-like_dom_sf"/>
</dbReference>
<evidence type="ECO:0000313" key="3">
    <source>
        <dbReference type="EMBL" id="KDO63979.1"/>
    </source>
</evidence>
<reference evidence="3 4" key="1">
    <citation type="submission" date="2014-04" db="EMBL/GenBank/DDBJ databases">
        <authorList>
            <consortium name="International Citrus Genome Consortium"/>
            <person name="Gmitter F."/>
            <person name="Chen C."/>
            <person name="Farmerie W."/>
            <person name="Harkins T."/>
            <person name="Desany B."/>
            <person name="Mohiuddin M."/>
            <person name="Kodira C."/>
            <person name="Borodovsky M."/>
            <person name="Lomsadze A."/>
            <person name="Burns P."/>
            <person name="Jenkins J."/>
            <person name="Prochnik S."/>
            <person name="Shu S."/>
            <person name="Chapman J."/>
            <person name="Pitluck S."/>
            <person name="Schmutz J."/>
            <person name="Rokhsar D."/>
        </authorList>
    </citation>
    <scope>NUCLEOTIDE SEQUENCE</scope>
</reference>
<name>A0A067F9A3_CITSI</name>
<dbReference type="PANTHER" id="PTHR34145">
    <property type="entry name" value="OS02G0105600 PROTEIN"/>
    <property type="match status" value="1"/>
</dbReference>
<dbReference type="AlphaFoldDB" id="A0A067F9A3"/>
<organism evidence="3 4">
    <name type="scientific">Citrus sinensis</name>
    <name type="common">Sweet orange</name>
    <name type="synonym">Citrus aurantium var. sinensis</name>
    <dbReference type="NCBI Taxonomy" id="2711"/>
    <lineage>
        <taxon>Eukaryota</taxon>
        <taxon>Viridiplantae</taxon>
        <taxon>Streptophyta</taxon>
        <taxon>Embryophyta</taxon>
        <taxon>Tracheophyta</taxon>
        <taxon>Spermatophyta</taxon>
        <taxon>Magnoliopsida</taxon>
        <taxon>eudicotyledons</taxon>
        <taxon>Gunneridae</taxon>
        <taxon>Pentapetalae</taxon>
        <taxon>rosids</taxon>
        <taxon>malvids</taxon>
        <taxon>Sapindales</taxon>
        <taxon>Rutaceae</taxon>
        <taxon>Aurantioideae</taxon>
        <taxon>Citrus</taxon>
    </lineage>
</organism>
<dbReference type="InterPro" id="IPR053772">
    <property type="entry name" value="At1g61320/At1g61330-like"/>
</dbReference>
<dbReference type="InterPro" id="IPR032675">
    <property type="entry name" value="LRR_dom_sf"/>
</dbReference>
<dbReference type="Pfam" id="PF00646">
    <property type="entry name" value="F-box"/>
    <property type="match status" value="1"/>
</dbReference>
<keyword evidence="4" id="KW-1185">Reference proteome</keyword>
<protein>
    <submittedName>
        <fullName evidence="3">Uncharacterized protein</fullName>
    </submittedName>
</protein>
<dbReference type="InterPro" id="IPR001810">
    <property type="entry name" value="F-box_dom"/>
</dbReference>
<gene>
    <name evidence="3" type="ORF">CISIN_1g036671mg</name>
</gene>
<dbReference type="Pfam" id="PF23622">
    <property type="entry name" value="LRR_At1g61320_AtMIF1"/>
    <property type="match status" value="1"/>
</dbReference>
<dbReference type="Proteomes" id="UP000027120">
    <property type="component" value="Unassembled WGS sequence"/>
</dbReference>
<evidence type="ECO:0000259" key="2">
    <source>
        <dbReference type="Pfam" id="PF23622"/>
    </source>
</evidence>
<dbReference type="Gene3D" id="3.80.10.10">
    <property type="entry name" value="Ribonuclease Inhibitor"/>
    <property type="match status" value="1"/>
</dbReference>
<dbReference type="PANTHER" id="PTHR34145:SF68">
    <property type="entry name" value="FBD DOMAIN-CONTAINING PROTEIN"/>
    <property type="match status" value="1"/>
</dbReference>
<accession>A0A067F9A3</accession>
<dbReference type="SUPFAM" id="SSF52047">
    <property type="entry name" value="RNI-like"/>
    <property type="match status" value="1"/>
</dbReference>
<proteinExistence type="predicted"/>
<dbReference type="SUPFAM" id="SSF81383">
    <property type="entry name" value="F-box domain"/>
    <property type="match status" value="1"/>
</dbReference>
<feature type="non-terminal residue" evidence="3">
    <location>
        <position position="1"/>
    </location>
</feature>
<feature type="domain" description="F-box" evidence="1">
    <location>
        <begin position="50"/>
        <end position="85"/>
    </location>
</feature>
<dbReference type="InterPro" id="IPR055357">
    <property type="entry name" value="LRR_At1g61320_AtMIF1"/>
</dbReference>